<gene>
    <name evidence="2" type="ORF">TorRG33x02_234090</name>
</gene>
<evidence type="ECO:0000313" key="3">
    <source>
        <dbReference type="Proteomes" id="UP000237000"/>
    </source>
</evidence>
<proteinExistence type="predicted"/>
<comment type="caution">
    <text evidence="2">The sequence shown here is derived from an EMBL/GenBank/DDBJ whole genome shotgun (WGS) entry which is preliminary data.</text>
</comment>
<feature type="region of interest" description="Disordered" evidence="1">
    <location>
        <begin position="1"/>
        <end position="34"/>
    </location>
</feature>
<dbReference type="Proteomes" id="UP000237000">
    <property type="component" value="Unassembled WGS sequence"/>
</dbReference>
<accession>A0A2P5E4E3</accession>
<sequence length="99" mass="10921">RKSLRKQRKAPELFSFPAGIRPPDEASAPAHASPWSPTKLMLVVSPPSELRRQSWKPPKMTTTNRILGQTPSFDLLSGHPPVREHSSRACRSAALGGDR</sequence>
<dbReference type="EMBL" id="JXTC01000231">
    <property type="protein sequence ID" value="PON80405.1"/>
    <property type="molecule type" value="Genomic_DNA"/>
</dbReference>
<feature type="region of interest" description="Disordered" evidence="1">
    <location>
        <begin position="48"/>
        <end position="99"/>
    </location>
</feature>
<dbReference type="AlphaFoldDB" id="A0A2P5E4E3"/>
<name>A0A2P5E4E3_TREOI</name>
<evidence type="ECO:0000256" key="1">
    <source>
        <dbReference type="SAM" id="MobiDB-lite"/>
    </source>
</evidence>
<organism evidence="2 3">
    <name type="scientific">Trema orientale</name>
    <name type="common">Charcoal tree</name>
    <name type="synonym">Celtis orientalis</name>
    <dbReference type="NCBI Taxonomy" id="63057"/>
    <lineage>
        <taxon>Eukaryota</taxon>
        <taxon>Viridiplantae</taxon>
        <taxon>Streptophyta</taxon>
        <taxon>Embryophyta</taxon>
        <taxon>Tracheophyta</taxon>
        <taxon>Spermatophyta</taxon>
        <taxon>Magnoliopsida</taxon>
        <taxon>eudicotyledons</taxon>
        <taxon>Gunneridae</taxon>
        <taxon>Pentapetalae</taxon>
        <taxon>rosids</taxon>
        <taxon>fabids</taxon>
        <taxon>Rosales</taxon>
        <taxon>Cannabaceae</taxon>
        <taxon>Trema</taxon>
    </lineage>
</organism>
<feature type="non-terminal residue" evidence="2">
    <location>
        <position position="1"/>
    </location>
</feature>
<protein>
    <submittedName>
        <fullName evidence="2">Uncharacterized protein</fullName>
    </submittedName>
</protein>
<feature type="compositionally biased region" description="Polar residues" evidence="1">
    <location>
        <begin position="60"/>
        <end position="72"/>
    </location>
</feature>
<reference evidence="3" key="1">
    <citation type="submission" date="2016-06" db="EMBL/GenBank/DDBJ databases">
        <title>Parallel loss of symbiosis genes in relatives of nitrogen-fixing non-legume Parasponia.</title>
        <authorList>
            <person name="Van Velzen R."/>
            <person name="Holmer R."/>
            <person name="Bu F."/>
            <person name="Rutten L."/>
            <person name="Van Zeijl A."/>
            <person name="Liu W."/>
            <person name="Santuari L."/>
            <person name="Cao Q."/>
            <person name="Sharma T."/>
            <person name="Shen D."/>
            <person name="Roswanjaya Y."/>
            <person name="Wardhani T."/>
            <person name="Kalhor M.S."/>
            <person name="Jansen J."/>
            <person name="Van den Hoogen J."/>
            <person name="Gungor B."/>
            <person name="Hartog M."/>
            <person name="Hontelez J."/>
            <person name="Verver J."/>
            <person name="Yang W.-C."/>
            <person name="Schijlen E."/>
            <person name="Repin R."/>
            <person name="Schilthuizen M."/>
            <person name="Schranz E."/>
            <person name="Heidstra R."/>
            <person name="Miyata K."/>
            <person name="Fedorova E."/>
            <person name="Kohlen W."/>
            <person name="Bisseling T."/>
            <person name="Smit S."/>
            <person name="Geurts R."/>
        </authorList>
    </citation>
    <scope>NUCLEOTIDE SEQUENCE [LARGE SCALE GENOMIC DNA]</scope>
    <source>
        <strain evidence="3">cv. RG33-2</strain>
    </source>
</reference>
<dbReference type="InParanoid" id="A0A2P5E4E3"/>
<evidence type="ECO:0000313" key="2">
    <source>
        <dbReference type="EMBL" id="PON80405.1"/>
    </source>
</evidence>
<keyword evidence="3" id="KW-1185">Reference proteome</keyword>